<dbReference type="InterPro" id="IPR032708">
    <property type="entry name" value="McjB_C"/>
</dbReference>
<sequence length="148" mass="16442">MRKLRRLLDVTGADRRLLAEAVGELARARARILLGHLMRRKPDLGRLHGETGERLSPAQEREVARIRWAVRAAARHVPWNAVCLPRAMAAKAMLRRRGIGSTLYLGVALRPEPGVQGRAAAHAWLRAGAVVLTGEEHMDQYTCIAKFS</sequence>
<dbReference type="Proteomes" id="UP000501891">
    <property type="component" value="Chromosome"/>
</dbReference>
<gene>
    <name evidence="2" type="ORF">HHL28_09405</name>
</gene>
<evidence type="ECO:0000313" key="2">
    <source>
        <dbReference type="EMBL" id="QJE73279.1"/>
    </source>
</evidence>
<protein>
    <submittedName>
        <fullName evidence="2">Lasso peptide biosynthesis B2 protein</fullName>
    </submittedName>
</protein>
<keyword evidence="3" id="KW-1185">Reference proteome</keyword>
<evidence type="ECO:0000259" key="1">
    <source>
        <dbReference type="Pfam" id="PF13471"/>
    </source>
</evidence>
<dbReference type="Pfam" id="PF13471">
    <property type="entry name" value="Transglut_core3"/>
    <property type="match status" value="1"/>
</dbReference>
<dbReference type="AlphaFoldDB" id="A0A858R6U3"/>
<organism evidence="2 3">
    <name type="scientific">Aerophototrophica crusticola</name>
    <dbReference type="NCBI Taxonomy" id="1709002"/>
    <lineage>
        <taxon>Bacteria</taxon>
        <taxon>Pseudomonadati</taxon>
        <taxon>Pseudomonadota</taxon>
        <taxon>Alphaproteobacteria</taxon>
        <taxon>Rhodospirillales</taxon>
        <taxon>Rhodospirillaceae</taxon>
        <taxon>Aerophototrophica</taxon>
    </lineage>
</organism>
<feature type="domain" description="Microcin J25-processing protein McjB C-terminal" evidence="1">
    <location>
        <begin position="48"/>
        <end position="144"/>
    </location>
</feature>
<dbReference type="EMBL" id="CP051775">
    <property type="protein sequence ID" value="QJE73279.1"/>
    <property type="molecule type" value="Genomic_DNA"/>
</dbReference>
<dbReference type="NCBIfam" id="NF033537">
    <property type="entry name" value="lasso_biosyn_B2"/>
    <property type="match status" value="1"/>
</dbReference>
<accession>A0A858R6U3</accession>
<dbReference type="InterPro" id="IPR053521">
    <property type="entry name" value="McjB-like"/>
</dbReference>
<proteinExistence type="predicted"/>
<evidence type="ECO:0000313" key="3">
    <source>
        <dbReference type="Proteomes" id="UP000501891"/>
    </source>
</evidence>
<reference evidence="2" key="1">
    <citation type="submission" date="2020-04" db="EMBL/GenBank/DDBJ databases">
        <title>A desert anoxygenic phototrophic bacterium fixes CO2 using RubisCO under aerobic conditions.</title>
        <authorList>
            <person name="Tang K."/>
        </authorList>
    </citation>
    <scope>NUCLEOTIDE SEQUENCE [LARGE SCALE GENOMIC DNA]</scope>
    <source>
        <strain evidence="2">MIMtkB3</strain>
    </source>
</reference>
<dbReference type="KEGG" id="acru:HHL28_09405"/>
<name>A0A858R6U3_9PROT</name>